<evidence type="ECO:0000313" key="1">
    <source>
        <dbReference type="EMBL" id="KJF42579.1"/>
    </source>
</evidence>
<protein>
    <submittedName>
        <fullName evidence="1">Uncharacterized protein</fullName>
    </submittedName>
</protein>
<dbReference type="AlphaFoldDB" id="A0A0D8J717"/>
<name>A0A0D8J717_9BACT</name>
<keyword evidence="2" id="KW-1185">Reference proteome</keyword>
<dbReference type="Proteomes" id="UP000032544">
    <property type="component" value="Unassembled WGS sequence"/>
</dbReference>
<evidence type="ECO:0000313" key="2">
    <source>
        <dbReference type="Proteomes" id="UP000032544"/>
    </source>
</evidence>
<accession>A0A0D8J717</accession>
<dbReference type="OrthoDB" id="1122420at2"/>
<dbReference type="STRING" id="1544798.LH29_18705"/>
<comment type="caution">
    <text evidence="1">The sequence shown here is derived from an EMBL/GenBank/DDBJ whole genome shotgun (WGS) entry which is preliminary data.</text>
</comment>
<sequence>MLSFSHHPDDPIRNAALYILAIFDHYGLGIKDESYTRESSLLNSLLSDLSGSEALTNIRLIPQCDVYIAALQEAQNNFESNRLSFEEAQAEEGTRENASALKVQVVDLINKKVVPYLNVMAQLNDATYGSYARTVVEIIGTNNEVVRTRRSSEDDTEETE</sequence>
<reference evidence="1 2" key="1">
    <citation type="submission" date="2014-09" db="EMBL/GenBank/DDBJ databases">
        <title>Draft Genome Sequence of Draconibacterium sp. JN14CK-3.</title>
        <authorList>
            <person name="Dong C."/>
            <person name="Lai Q."/>
            <person name="Shao Z."/>
        </authorList>
    </citation>
    <scope>NUCLEOTIDE SEQUENCE [LARGE SCALE GENOMIC DNA]</scope>
    <source>
        <strain evidence="1 2">JN14CK-3</strain>
    </source>
</reference>
<proteinExistence type="predicted"/>
<dbReference type="InterPro" id="IPR046228">
    <property type="entry name" value="DUF6261"/>
</dbReference>
<organism evidence="1 2">
    <name type="scientific">Draconibacterium sediminis</name>
    <dbReference type="NCBI Taxonomy" id="1544798"/>
    <lineage>
        <taxon>Bacteria</taxon>
        <taxon>Pseudomonadati</taxon>
        <taxon>Bacteroidota</taxon>
        <taxon>Bacteroidia</taxon>
        <taxon>Marinilabiliales</taxon>
        <taxon>Prolixibacteraceae</taxon>
        <taxon>Draconibacterium</taxon>
    </lineage>
</organism>
<gene>
    <name evidence="1" type="ORF">LH29_18705</name>
</gene>
<dbReference type="Pfam" id="PF19775">
    <property type="entry name" value="DUF6261"/>
    <property type="match status" value="1"/>
</dbReference>
<dbReference type="EMBL" id="JRHC01000005">
    <property type="protein sequence ID" value="KJF42579.1"/>
    <property type="molecule type" value="Genomic_DNA"/>
</dbReference>
<dbReference type="RefSeq" id="WP_045032394.1">
    <property type="nucleotide sequence ID" value="NZ_JRHC01000005.1"/>
</dbReference>